<feature type="transmembrane region" description="Helical" evidence="6">
    <location>
        <begin position="493"/>
        <end position="510"/>
    </location>
</feature>
<protein>
    <recommendedName>
        <fullName evidence="9">TIGR00374 family protein</fullName>
    </recommendedName>
</protein>
<name>A0A839Q989_MYCIR</name>
<feature type="transmembrane region" description="Helical" evidence="6">
    <location>
        <begin position="72"/>
        <end position="92"/>
    </location>
</feature>
<evidence type="ECO:0008006" key="9">
    <source>
        <dbReference type="Google" id="ProtNLM"/>
    </source>
</evidence>
<keyword evidence="4 6" id="KW-1133">Transmembrane helix</keyword>
<comment type="caution">
    <text evidence="7">The sequence shown here is derived from an EMBL/GenBank/DDBJ whole genome shotgun (WGS) entry which is preliminary data.</text>
</comment>
<keyword evidence="8" id="KW-1185">Reference proteome</keyword>
<keyword evidence="5 6" id="KW-0472">Membrane</keyword>
<comment type="subcellular location">
    <subcellularLocation>
        <location evidence="1">Cell membrane</location>
        <topology evidence="1">Multi-pass membrane protein</topology>
    </subcellularLocation>
</comment>
<dbReference type="PANTHER" id="PTHR39087:SF2">
    <property type="entry name" value="UPF0104 MEMBRANE PROTEIN MJ1595"/>
    <property type="match status" value="1"/>
</dbReference>
<feature type="transmembrane region" description="Helical" evidence="6">
    <location>
        <begin position="613"/>
        <end position="632"/>
    </location>
</feature>
<evidence type="ECO:0000256" key="2">
    <source>
        <dbReference type="ARBA" id="ARBA00022475"/>
    </source>
</evidence>
<sequence length="795" mass="84314">MRVDGRDVAVSGSLLQPLTRRTNDIVRLSLAGVFLVVIVTSSLITRYEWEALERSISGIVGVLSPAQSNTVYLIYGIAILALPFFILIGLIAARQWKLLGAYAAAGVIAILALSITGNGIAAPQWHFDLTVRLDTVLSQFLDDPRWIAMLAAVLTVSGPWLPARWRHWWWALLLAFVPIHLVVSAVVPARSLLGLAVGWFVGALVVLVSGTPALEVPLDGAIRAMTRRGFPATALTVVRPAGQGPMVLHATVEGTGGAAPDVAVVELYGPHQRGGGFLRQFWGKLRLRDAETAPLQTSLRRAVEHRALMALAVGNLGMANTSPIAVATLDRGWTVYAHKPAQGTTLDRCADETPVARVWDSLGVLHSQQISHGDLHCQQITVVDGTPLFGGFTQAEYGASDSRLSTDIAQLLVTTADLYGAPKAVAAAITVFGNDAVLAASRRLTKAAVPKRVRDKVRDAGSALSTVRDEVKVQTGADQIKPETITRFSRNQLIQMVLLVALVYVAYPFISSAPVFFSELRTANWWWALAGLLVSALKYVGAAAALWACADGMVRFRTLTIMQVANTFAATTTPAGVGGLALSTRFLQKGGLGALRATTAVALQQSVQVMTHVTLLIFFSAVAGASADLSRFVPSATVLYLIAGVVFGAVGVSLFVPKLRHWLATAVRPRLKEVLDDLVLLAREPKRLALIILGCATTTLGAALALYASIAAFGGDVSFITVTIVTMVGGTLASAAPTPGGVGAVEAALIGGLAAFGVPAAVAVPAVLLYRILTCWLPVFIGWPIMRWLTQKEMV</sequence>
<feature type="transmembrane region" description="Helical" evidence="6">
    <location>
        <begin position="25"/>
        <end position="44"/>
    </location>
</feature>
<dbReference type="RefSeq" id="WP_183467045.1">
    <property type="nucleotide sequence ID" value="NZ_JACHVU010000002.1"/>
</dbReference>
<dbReference type="InterPro" id="IPR022791">
    <property type="entry name" value="L-PG_synthase/AglD"/>
</dbReference>
<evidence type="ECO:0000313" key="7">
    <source>
        <dbReference type="EMBL" id="MBB2989782.1"/>
    </source>
</evidence>
<dbReference type="AlphaFoldDB" id="A0A839Q989"/>
<dbReference type="PANTHER" id="PTHR39087">
    <property type="entry name" value="UPF0104 MEMBRANE PROTEIN MJ1595"/>
    <property type="match status" value="1"/>
</dbReference>
<feature type="transmembrane region" description="Helical" evidence="6">
    <location>
        <begin position="168"/>
        <end position="187"/>
    </location>
</feature>
<reference evidence="7 8" key="1">
    <citation type="submission" date="2020-08" db="EMBL/GenBank/DDBJ databases">
        <title>The Agave Microbiome: Exploring the role of microbial communities in plant adaptations to desert environments.</title>
        <authorList>
            <person name="Partida-Martinez L.P."/>
        </authorList>
    </citation>
    <scope>NUCLEOTIDE SEQUENCE [LARGE SCALE GENOMIC DNA]</scope>
    <source>
        <strain evidence="7 8">AT2.18</strain>
    </source>
</reference>
<evidence type="ECO:0000313" key="8">
    <source>
        <dbReference type="Proteomes" id="UP000550501"/>
    </source>
</evidence>
<dbReference type="NCBIfam" id="TIGR00374">
    <property type="entry name" value="flippase-like domain"/>
    <property type="match status" value="1"/>
</dbReference>
<evidence type="ECO:0000256" key="4">
    <source>
        <dbReference type="ARBA" id="ARBA00022989"/>
    </source>
</evidence>
<accession>A0A839Q989</accession>
<feature type="transmembrane region" description="Helical" evidence="6">
    <location>
        <begin position="688"/>
        <end position="711"/>
    </location>
</feature>
<dbReference type="Pfam" id="PF03706">
    <property type="entry name" value="LPG_synthase_TM"/>
    <property type="match status" value="1"/>
</dbReference>
<dbReference type="Proteomes" id="UP000550501">
    <property type="component" value="Unassembled WGS sequence"/>
</dbReference>
<dbReference type="GO" id="GO:0005886">
    <property type="term" value="C:plasma membrane"/>
    <property type="evidence" value="ECO:0007669"/>
    <property type="project" value="UniProtKB-SubCell"/>
</dbReference>
<dbReference type="EMBL" id="JACHVU010000002">
    <property type="protein sequence ID" value="MBB2989782.1"/>
    <property type="molecule type" value="Genomic_DNA"/>
</dbReference>
<feature type="transmembrane region" description="Helical" evidence="6">
    <location>
        <begin position="525"/>
        <end position="549"/>
    </location>
</feature>
<evidence type="ECO:0000256" key="5">
    <source>
        <dbReference type="ARBA" id="ARBA00023136"/>
    </source>
</evidence>
<evidence type="ECO:0000256" key="6">
    <source>
        <dbReference type="SAM" id="Phobius"/>
    </source>
</evidence>
<proteinExistence type="predicted"/>
<gene>
    <name evidence="7" type="ORF">FHR72_001245</name>
</gene>
<organism evidence="7 8">
    <name type="scientific">Mycolicibacterium iranicum</name>
    <name type="common">Mycobacterium iranicum</name>
    <dbReference type="NCBI Taxonomy" id="912594"/>
    <lineage>
        <taxon>Bacteria</taxon>
        <taxon>Bacillati</taxon>
        <taxon>Actinomycetota</taxon>
        <taxon>Actinomycetes</taxon>
        <taxon>Mycobacteriales</taxon>
        <taxon>Mycobacteriaceae</taxon>
        <taxon>Mycolicibacterium</taxon>
    </lineage>
</organism>
<feature type="transmembrane region" description="Helical" evidence="6">
    <location>
        <begin position="717"/>
        <end position="736"/>
    </location>
</feature>
<evidence type="ECO:0000256" key="1">
    <source>
        <dbReference type="ARBA" id="ARBA00004651"/>
    </source>
</evidence>
<feature type="transmembrane region" description="Helical" evidence="6">
    <location>
        <begin position="99"/>
        <end position="125"/>
    </location>
</feature>
<feature type="transmembrane region" description="Helical" evidence="6">
    <location>
        <begin position="638"/>
        <end position="656"/>
    </location>
</feature>
<feature type="transmembrane region" description="Helical" evidence="6">
    <location>
        <begin position="193"/>
        <end position="218"/>
    </location>
</feature>
<feature type="transmembrane region" description="Helical" evidence="6">
    <location>
        <begin position="768"/>
        <end position="789"/>
    </location>
</feature>
<evidence type="ECO:0000256" key="3">
    <source>
        <dbReference type="ARBA" id="ARBA00022692"/>
    </source>
</evidence>
<keyword evidence="3 6" id="KW-0812">Transmembrane</keyword>
<keyword evidence="2" id="KW-1003">Cell membrane</keyword>
<feature type="transmembrane region" description="Helical" evidence="6">
    <location>
        <begin position="743"/>
        <end position="762"/>
    </location>
</feature>